<sequence>MRFLSVIAALIALAAATPVELEERQSTPNPDQVYVEKVSWAGTGCPPGSAQVDIVEEGTLVSLAFSKYVAATGTGQSASDARKNCDVRITLHYPQGWSYTVASTDLRGYARIPSGCSARIGAIFFFSGQTNDASAMIPFNGPVDNNYRLTASIPAQSLVWSKCGVTGPLFNVNSQAIITCSKDAILGVDTQDTKFEMLLHLQWKKC</sequence>
<organism evidence="2 3">
    <name type="scientific">Trematosphaeria pertusa</name>
    <dbReference type="NCBI Taxonomy" id="390896"/>
    <lineage>
        <taxon>Eukaryota</taxon>
        <taxon>Fungi</taxon>
        <taxon>Dikarya</taxon>
        <taxon>Ascomycota</taxon>
        <taxon>Pezizomycotina</taxon>
        <taxon>Dothideomycetes</taxon>
        <taxon>Pleosporomycetidae</taxon>
        <taxon>Pleosporales</taxon>
        <taxon>Massarineae</taxon>
        <taxon>Trematosphaeriaceae</taxon>
        <taxon>Trematosphaeria</taxon>
    </lineage>
</organism>
<dbReference type="RefSeq" id="XP_033684915.1">
    <property type="nucleotide sequence ID" value="XM_033821659.1"/>
</dbReference>
<proteinExistence type="predicted"/>
<evidence type="ECO:0000313" key="2">
    <source>
        <dbReference type="EMBL" id="KAF2249911.1"/>
    </source>
</evidence>
<dbReference type="PANTHER" id="PTHR38847:SF1">
    <property type="entry name" value="PSEUDOURIDINE SYNTHASE RSUA_RLUA-LIKE DOMAIN-CONTAINING PROTEIN"/>
    <property type="match status" value="1"/>
</dbReference>
<dbReference type="Proteomes" id="UP000800094">
    <property type="component" value="Unassembled WGS sequence"/>
</dbReference>
<evidence type="ECO:0000313" key="3">
    <source>
        <dbReference type="Proteomes" id="UP000800094"/>
    </source>
</evidence>
<accession>A0A6A6IHK7</accession>
<dbReference type="InterPro" id="IPR025649">
    <property type="entry name" value="DUF4360"/>
</dbReference>
<keyword evidence="3" id="KW-1185">Reference proteome</keyword>
<reference evidence="2" key="1">
    <citation type="journal article" date="2020" name="Stud. Mycol.">
        <title>101 Dothideomycetes genomes: a test case for predicting lifestyles and emergence of pathogens.</title>
        <authorList>
            <person name="Haridas S."/>
            <person name="Albert R."/>
            <person name="Binder M."/>
            <person name="Bloem J."/>
            <person name="Labutti K."/>
            <person name="Salamov A."/>
            <person name="Andreopoulos B."/>
            <person name="Baker S."/>
            <person name="Barry K."/>
            <person name="Bills G."/>
            <person name="Bluhm B."/>
            <person name="Cannon C."/>
            <person name="Castanera R."/>
            <person name="Culley D."/>
            <person name="Daum C."/>
            <person name="Ezra D."/>
            <person name="Gonzalez J."/>
            <person name="Henrissat B."/>
            <person name="Kuo A."/>
            <person name="Liang C."/>
            <person name="Lipzen A."/>
            <person name="Lutzoni F."/>
            <person name="Magnuson J."/>
            <person name="Mondo S."/>
            <person name="Nolan M."/>
            <person name="Ohm R."/>
            <person name="Pangilinan J."/>
            <person name="Park H.-J."/>
            <person name="Ramirez L."/>
            <person name="Alfaro M."/>
            <person name="Sun H."/>
            <person name="Tritt A."/>
            <person name="Yoshinaga Y."/>
            <person name="Zwiers L.-H."/>
            <person name="Turgeon B."/>
            <person name="Goodwin S."/>
            <person name="Spatafora J."/>
            <person name="Crous P."/>
            <person name="Grigoriev I."/>
        </authorList>
    </citation>
    <scope>NUCLEOTIDE SEQUENCE</scope>
    <source>
        <strain evidence="2">CBS 122368</strain>
    </source>
</reference>
<gene>
    <name evidence="2" type="ORF">BU26DRAFT_292330</name>
</gene>
<dbReference type="AlphaFoldDB" id="A0A6A6IHK7"/>
<dbReference type="PANTHER" id="PTHR38847">
    <property type="match status" value="1"/>
</dbReference>
<protein>
    <recommendedName>
        <fullName evidence="4">Secreted protein</fullName>
    </recommendedName>
</protein>
<feature type="signal peptide" evidence="1">
    <location>
        <begin position="1"/>
        <end position="16"/>
    </location>
</feature>
<name>A0A6A6IHK7_9PLEO</name>
<dbReference type="Pfam" id="PF14273">
    <property type="entry name" value="DUF4360"/>
    <property type="match status" value="1"/>
</dbReference>
<feature type="chain" id="PRO_5025346617" description="Secreted protein" evidence="1">
    <location>
        <begin position="17"/>
        <end position="206"/>
    </location>
</feature>
<evidence type="ECO:0000256" key="1">
    <source>
        <dbReference type="SAM" id="SignalP"/>
    </source>
</evidence>
<dbReference type="EMBL" id="ML987194">
    <property type="protein sequence ID" value="KAF2249911.1"/>
    <property type="molecule type" value="Genomic_DNA"/>
</dbReference>
<evidence type="ECO:0008006" key="4">
    <source>
        <dbReference type="Google" id="ProtNLM"/>
    </source>
</evidence>
<dbReference type="OrthoDB" id="152248at2759"/>
<dbReference type="GeneID" id="54574989"/>
<keyword evidence="1" id="KW-0732">Signal</keyword>